<dbReference type="Proteomes" id="UP000248925">
    <property type="component" value="Unassembled WGS sequence"/>
</dbReference>
<dbReference type="InterPro" id="IPR009614">
    <property type="entry name" value="YoeB_toxin"/>
</dbReference>
<organism evidence="7 8">
    <name type="scientific">Rhizobium tubonense</name>
    <dbReference type="NCBI Taxonomy" id="484088"/>
    <lineage>
        <taxon>Bacteria</taxon>
        <taxon>Pseudomonadati</taxon>
        <taxon>Pseudomonadota</taxon>
        <taxon>Alphaproteobacteria</taxon>
        <taxon>Hyphomicrobiales</taxon>
        <taxon>Rhizobiaceae</taxon>
        <taxon>Rhizobium/Agrobacterium group</taxon>
        <taxon>Rhizobium</taxon>
    </lineage>
</organism>
<evidence type="ECO:0000256" key="1">
    <source>
        <dbReference type="ARBA" id="ARBA00008172"/>
    </source>
</evidence>
<protein>
    <recommendedName>
        <fullName evidence="6">Putative mRNA interferase YoeB</fullName>
    </recommendedName>
</protein>
<dbReference type="SUPFAM" id="SSF143011">
    <property type="entry name" value="RelE-like"/>
    <property type="match status" value="1"/>
</dbReference>
<dbReference type="GO" id="GO:0006401">
    <property type="term" value="P:RNA catabolic process"/>
    <property type="evidence" value="ECO:0007669"/>
    <property type="project" value="InterPro"/>
</dbReference>
<keyword evidence="5" id="KW-0378">Hydrolase</keyword>
<keyword evidence="8" id="KW-1185">Reference proteome</keyword>
<name>A0A2W4CTJ3_9HYPH</name>
<dbReference type="GO" id="GO:0004519">
    <property type="term" value="F:endonuclease activity"/>
    <property type="evidence" value="ECO:0007669"/>
    <property type="project" value="UniProtKB-KW"/>
</dbReference>
<evidence type="ECO:0000256" key="5">
    <source>
        <dbReference type="ARBA" id="ARBA00022801"/>
    </source>
</evidence>
<evidence type="ECO:0000256" key="4">
    <source>
        <dbReference type="ARBA" id="ARBA00022759"/>
    </source>
</evidence>
<dbReference type="InterPro" id="IPR035093">
    <property type="entry name" value="RelE/ParE_toxin_dom_sf"/>
</dbReference>
<comment type="similarity">
    <text evidence="1">Belongs to the YoeB family.</text>
</comment>
<gene>
    <name evidence="7" type="ORF">CPY51_13595</name>
</gene>
<comment type="caution">
    <text evidence="7">The sequence shown here is derived from an EMBL/GenBank/DDBJ whole genome shotgun (WGS) entry which is preliminary data.</text>
</comment>
<reference evidence="7 8" key="1">
    <citation type="journal article" date="2018" name="Sci. Rep.">
        <title>Rhizobium tumorigenes sp. nov., a novel plant tumorigenic bacterium isolated from cane gall tumors on thornless blackberry.</title>
        <authorList>
            <person name="Kuzmanovi N."/>
            <person name="Smalla K."/>
            <person name="Gronow S."/>
            <person name="PuBawska J."/>
        </authorList>
    </citation>
    <scope>NUCLEOTIDE SEQUENCE [LARGE SCALE GENOMIC DNA]</scope>
    <source>
        <strain evidence="7 8">CCBAU 85046</strain>
    </source>
</reference>
<keyword evidence="4" id="KW-0255">Endonuclease</keyword>
<dbReference type="Pfam" id="PF06769">
    <property type="entry name" value="YoeB_toxin"/>
    <property type="match status" value="1"/>
</dbReference>
<dbReference type="AlphaFoldDB" id="A0A2W4CTJ3"/>
<sequence>MVLGWEPDGWKQYIYWQQNDPKMVSRINELIRDALRHPFEGIGKPEPLRNQLKGQWSRRITQEHRLVYRVDSERQMLIVLQCRFHY</sequence>
<proteinExistence type="inferred from homology"/>
<evidence type="ECO:0000256" key="3">
    <source>
        <dbReference type="ARBA" id="ARBA00022722"/>
    </source>
</evidence>
<dbReference type="Gene3D" id="3.30.2310.20">
    <property type="entry name" value="RelE-like"/>
    <property type="match status" value="1"/>
</dbReference>
<dbReference type="OrthoDB" id="9801102at2"/>
<evidence type="ECO:0000313" key="8">
    <source>
        <dbReference type="Proteomes" id="UP000248925"/>
    </source>
</evidence>
<dbReference type="PANTHER" id="PTHR38039">
    <property type="entry name" value="TOXIN YOEB"/>
    <property type="match status" value="1"/>
</dbReference>
<dbReference type="GO" id="GO:0016787">
    <property type="term" value="F:hydrolase activity"/>
    <property type="evidence" value="ECO:0007669"/>
    <property type="project" value="UniProtKB-KW"/>
</dbReference>
<dbReference type="NCBIfam" id="TIGR02116">
    <property type="entry name" value="toxin_Txe_YoeB"/>
    <property type="match status" value="1"/>
</dbReference>
<dbReference type="PANTHER" id="PTHR38039:SF1">
    <property type="entry name" value="TOXIN YOEB"/>
    <property type="match status" value="1"/>
</dbReference>
<keyword evidence="2" id="KW-1277">Toxin-antitoxin system</keyword>
<accession>A0A2W4CTJ3</accession>
<evidence type="ECO:0000256" key="6">
    <source>
        <dbReference type="ARBA" id="ARBA00030388"/>
    </source>
</evidence>
<keyword evidence="3" id="KW-0540">Nuclease</keyword>
<dbReference type="EMBL" id="PCDP01000035">
    <property type="protein sequence ID" value="PZM14148.1"/>
    <property type="molecule type" value="Genomic_DNA"/>
</dbReference>
<evidence type="ECO:0000313" key="7">
    <source>
        <dbReference type="EMBL" id="PZM14148.1"/>
    </source>
</evidence>
<evidence type="ECO:0000256" key="2">
    <source>
        <dbReference type="ARBA" id="ARBA00022649"/>
    </source>
</evidence>